<dbReference type="Pfam" id="PF04405">
    <property type="entry name" value="ScdA_N"/>
    <property type="match status" value="1"/>
</dbReference>
<evidence type="ECO:0000256" key="1">
    <source>
        <dbReference type="ARBA" id="ARBA00004496"/>
    </source>
</evidence>
<reference evidence="6 7" key="1">
    <citation type="submission" date="2020-01" db="EMBL/GenBank/DDBJ databases">
        <title>Anaeroalcalibacter tamaniensis gen. nov., sp. nov., moderately halophilic strictly anaerobic fermenter bacterium from mud volcano of Taman peninsula.</title>
        <authorList>
            <person name="Frolova A."/>
            <person name="Merkel A.Y."/>
            <person name="Slobodkin A.I."/>
        </authorList>
    </citation>
    <scope>NUCLEOTIDE SEQUENCE [LARGE SCALE GENOMIC DNA]</scope>
    <source>
        <strain evidence="6 7">F-3ap</strain>
    </source>
</reference>
<dbReference type="GO" id="GO:0005737">
    <property type="term" value="C:cytoplasm"/>
    <property type="evidence" value="ECO:0007669"/>
    <property type="project" value="UniProtKB-SubCell"/>
</dbReference>
<dbReference type="NCBIfam" id="TIGR03652">
    <property type="entry name" value="FeS_repair_RIC"/>
    <property type="match status" value="1"/>
</dbReference>
<keyword evidence="4" id="KW-0408">Iron</keyword>
<keyword evidence="2" id="KW-0963">Cytoplasm</keyword>
<keyword evidence="3" id="KW-0479">Metal-binding</keyword>
<dbReference type="EMBL" id="JAAEEH010000032">
    <property type="protein sequence ID" value="NDL68247.1"/>
    <property type="molecule type" value="Genomic_DNA"/>
</dbReference>
<proteinExistence type="predicted"/>
<keyword evidence="7" id="KW-1185">Reference proteome</keyword>
<dbReference type="Gene3D" id="1.20.120.520">
    <property type="entry name" value="nmb1532 protein domain like"/>
    <property type="match status" value="1"/>
</dbReference>
<protein>
    <submittedName>
        <fullName evidence="6">Iron-sulfur cluster repair di-iron protein</fullName>
    </submittedName>
</protein>
<sequence>MHALDLQQTIGNSVTEHPELVKVYMDHQVDFCCGGDRTVSEALEKDGADLEAVLREAEEAMAAAGTGAAAGPGVVLLSDLTSGELVDRIVGRHHAFLKRELPVLRELLSTILKVHGHRHEELYEIHKVFRELALELESHLVKEEEELFPKLASGGKECGELIRELEREHDGAGEALHRLTELTDHFRVPADGCRTYGIAYGKLQELVADMYLHVHAENNVLFPRFH</sequence>
<evidence type="ECO:0000259" key="5">
    <source>
        <dbReference type="Pfam" id="PF01814"/>
    </source>
</evidence>
<comment type="caution">
    <text evidence="6">The sequence shown here is derived from an EMBL/GenBank/DDBJ whole genome shotgun (WGS) entry which is preliminary data.</text>
</comment>
<gene>
    <name evidence="6" type="primary">ric</name>
    <name evidence="6" type="ORF">GXN74_10885</name>
</gene>
<dbReference type="PANTHER" id="PTHR36438">
    <property type="entry name" value="IRON-SULFUR CLUSTER REPAIR PROTEIN YTFE"/>
    <property type="match status" value="1"/>
</dbReference>
<dbReference type="GO" id="GO:0046872">
    <property type="term" value="F:metal ion binding"/>
    <property type="evidence" value="ECO:0007669"/>
    <property type="project" value="UniProtKB-KW"/>
</dbReference>
<dbReference type="RefSeq" id="WP_162370971.1">
    <property type="nucleotide sequence ID" value="NZ_JAAEEH010000032.1"/>
</dbReference>
<dbReference type="Pfam" id="PF01814">
    <property type="entry name" value="Hemerythrin"/>
    <property type="match status" value="1"/>
</dbReference>
<evidence type="ECO:0000256" key="3">
    <source>
        <dbReference type="ARBA" id="ARBA00022723"/>
    </source>
</evidence>
<accession>A0A7X5HX31</accession>
<dbReference type="InterPro" id="IPR012312">
    <property type="entry name" value="Hemerythrin-like"/>
</dbReference>
<evidence type="ECO:0000313" key="7">
    <source>
        <dbReference type="Proteomes" id="UP000461585"/>
    </source>
</evidence>
<name>A0A7X5HX31_9FIRM</name>
<dbReference type="Proteomes" id="UP000461585">
    <property type="component" value="Unassembled WGS sequence"/>
</dbReference>
<dbReference type="PANTHER" id="PTHR36438:SF1">
    <property type="entry name" value="IRON-SULFUR CLUSTER REPAIR PROTEIN YTFE"/>
    <property type="match status" value="1"/>
</dbReference>
<evidence type="ECO:0000256" key="2">
    <source>
        <dbReference type="ARBA" id="ARBA00022490"/>
    </source>
</evidence>
<evidence type="ECO:0000256" key="4">
    <source>
        <dbReference type="ARBA" id="ARBA00023004"/>
    </source>
</evidence>
<dbReference type="AlphaFoldDB" id="A0A7X5HX31"/>
<feature type="domain" description="Hemerythrin-like" evidence="5">
    <location>
        <begin position="89"/>
        <end position="224"/>
    </location>
</feature>
<organism evidence="6 7">
    <name type="scientific">Anaerotalea alkaliphila</name>
    <dbReference type="NCBI Taxonomy" id="2662126"/>
    <lineage>
        <taxon>Bacteria</taxon>
        <taxon>Bacillati</taxon>
        <taxon>Bacillota</taxon>
        <taxon>Clostridia</taxon>
        <taxon>Eubacteriales</taxon>
        <taxon>Anaerotalea</taxon>
    </lineage>
</organism>
<evidence type="ECO:0000313" key="6">
    <source>
        <dbReference type="EMBL" id="NDL68247.1"/>
    </source>
</evidence>
<dbReference type="InterPro" id="IPR019903">
    <property type="entry name" value="RIC_family"/>
</dbReference>
<comment type="subcellular location">
    <subcellularLocation>
        <location evidence="1">Cytoplasm</location>
    </subcellularLocation>
</comment>